<dbReference type="CDD" id="cd18094">
    <property type="entry name" value="SpoU-like_TrmL"/>
    <property type="match status" value="1"/>
</dbReference>
<sequence>MALHIILVHPEIPQNTGSIGRLCVSTDTRLHLIHPLGFDTSDYYLRRAGLDYWERLAPEHHASWEAFRAAYPNLPLWLFTTKGERRHTDVAWREGDGLVFGRETQGLEPEILAELPDRHVRIPMRGTFHRSLNLAQAAAVGLYEALRQIEAW</sequence>
<dbReference type="RefSeq" id="WP_316410177.1">
    <property type="nucleotide sequence ID" value="NZ_AP027081.1"/>
</dbReference>
<keyword evidence="2 6" id="KW-0489">Methyltransferase</keyword>
<reference evidence="9" key="1">
    <citation type="journal article" date="2023" name="Int. J. Syst. Evol. Microbiol.">
        <title>Mesoterricola silvestris gen. nov., sp. nov., Mesoterricola sediminis sp. nov., Geothrix oryzae sp. nov., Geothrix edaphica sp. nov., Geothrix rubra sp. nov., and Geothrix limicola sp. nov., six novel members of Acidobacteriota isolated from soils.</title>
        <authorList>
            <person name="Itoh H."/>
            <person name="Sugisawa Y."/>
            <person name="Mise K."/>
            <person name="Xu Z."/>
            <person name="Kuniyasu M."/>
            <person name="Ushijima N."/>
            <person name="Kawano K."/>
            <person name="Kobayashi E."/>
            <person name="Shiratori Y."/>
            <person name="Masuda Y."/>
            <person name="Senoo K."/>
        </authorList>
    </citation>
    <scope>NUCLEOTIDE SEQUENCE</scope>
    <source>
        <strain evidence="9">W786</strain>
    </source>
</reference>
<comment type="similarity">
    <text evidence="6">Belongs to the class IV-like SAM-binding methyltransferase superfamily. RNA methyltransferase TrmH family. TrmL subfamily.</text>
</comment>
<feature type="binding site" evidence="6 7">
    <location>
        <position position="101"/>
    </location>
    <ligand>
        <name>S-adenosyl-L-methionine</name>
        <dbReference type="ChEBI" id="CHEBI:59789"/>
    </ligand>
</feature>
<comment type="subcellular location">
    <subcellularLocation>
        <location evidence="6">Cytoplasm</location>
    </subcellularLocation>
</comment>
<dbReference type="Pfam" id="PF00588">
    <property type="entry name" value="SpoU_methylase"/>
    <property type="match status" value="1"/>
</dbReference>
<comment type="catalytic activity">
    <reaction evidence="6">
        <text>5-carboxymethylaminomethyluridine(34) in tRNA(Leu) + S-adenosyl-L-methionine = 5-carboxymethylaminomethyl-2'-O-methyluridine(34) in tRNA(Leu) + S-adenosyl-L-homocysteine + H(+)</text>
        <dbReference type="Rhea" id="RHEA:43088"/>
        <dbReference type="Rhea" id="RHEA-COMP:10333"/>
        <dbReference type="Rhea" id="RHEA-COMP:10334"/>
        <dbReference type="ChEBI" id="CHEBI:15378"/>
        <dbReference type="ChEBI" id="CHEBI:57856"/>
        <dbReference type="ChEBI" id="CHEBI:59789"/>
        <dbReference type="ChEBI" id="CHEBI:74508"/>
        <dbReference type="ChEBI" id="CHEBI:74511"/>
        <dbReference type="EC" id="2.1.1.207"/>
    </reaction>
</comment>
<dbReference type="Gene3D" id="3.40.1280.10">
    <property type="match status" value="1"/>
</dbReference>
<dbReference type="KEGG" id="msea:METESE_21960"/>
<keyword evidence="4 6" id="KW-0949">S-adenosyl-L-methionine</keyword>
<feature type="binding site" evidence="6 7">
    <location>
        <position position="131"/>
    </location>
    <ligand>
        <name>S-adenosyl-L-methionine</name>
        <dbReference type="ChEBI" id="CHEBI:59789"/>
    </ligand>
</feature>
<accession>A0AA48HFE4</accession>
<evidence type="ECO:0000256" key="1">
    <source>
        <dbReference type="ARBA" id="ARBA00022490"/>
    </source>
</evidence>
<dbReference type="GO" id="GO:0005737">
    <property type="term" value="C:cytoplasm"/>
    <property type="evidence" value="ECO:0007669"/>
    <property type="project" value="UniProtKB-SubCell"/>
</dbReference>
<evidence type="ECO:0000256" key="4">
    <source>
        <dbReference type="ARBA" id="ARBA00022691"/>
    </source>
</evidence>
<organism evidence="9 10">
    <name type="scientific">Mesoterricola sediminis</name>
    <dbReference type="NCBI Taxonomy" id="2927980"/>
    <lineage>
        <taxon>Bacteria</taxon>
        <taxon>Pseudomonadati</taxon>
        <taxon>Acidobacteriota</taxon>
        <taxon>Holophagae</taxon>
        <taxon>Holophagales</taxon>
        <taxon>Holophagaceae</taxon>
        <taxon>Mesoterricola</taxon>
    </lineage>
</organism>
<dbReference type="InterPro" id="IPR029026">
    <property type="entry name" value="tRNA_m1G_MTases_N"/>
</dbReference>
<evidence type="ECO:0000256" key="7">
    <source>
        <dbReference type="PIRSR" id="PIRSR029256-1"/>
    </source>
</evidence>
<dbReference type="EMBL" id="AP027081">
    <property type="protein sequence ID" value="BDU77238.1"/>
    <property type="molecule type" value="Genomic_DNA"/>
</dbReference>
<comment type="catalytic activity">
    <reaction evidence="6">
        <text>cytidine(34) in tRNA + S-adenosyl-L-methionine = 2'-O-methylcytidine(34) in tRNA + S-adenosyl-L-homocysteine + H(+)</text>
        <dbReference type="Rhea" id="RHEA:43084"/>
        <dbReference type="Rhea" id="RHEA-COMP:10331"/>
        <dbReference type="Rhea" id="RHEA-COMP:10332"/>
        <dbReference type="ChEBI" id="CHEBI:15378"/>
        <dbReference type="ChEBI" id="CHEBI:57856"/>
        <dbReference type="ChEBI" id="CHEBI:59789"/>
        <dbReference type="ChEBI" id="CHEBI:74495"/>
        <dbReference type="ChEBI" id="CHEBI:82748"/>
        <dbReference type="EC" id="2.1.1.207"/>
    </reaction>
</comment>
<dbReference type="GO" id="GO:0008757">
    <property type="term" value="F:S-adenosylmethionine-dependent methyltransferase activity"/>
    <property type="evidence" value="ECO:0007669"/>
    <property type="project" value="UniProtKB-UniRule"/>
</dbReference>
<comment type="function">
    <text evidence="6">Could methylate the ribose at the nucleotide 34 wobble position in tRNA.</text>
</comment>
<dbReference type="HAMAP" id="MF_01885">
    <property type="entry name" value="tRNA_methyltr_TrmL"/>
    <property type="match status" value="1"/>
</dbReference>
<name>A0AA48HFE4_9BACT</name>
<protein>
    <recommendedName>
        <fullName evidence="6">Putative tRNA (cytidine(34)-2'-O)-methyltransferase</fullName>
        <ecNumber evidence="6">2.1.1.207</ecNumber>
    </recommendedName>
    <alternativeName>
        <fullName evidence="6">tRNA (cytidine/uridine-2'-O-)-methyltransferase</fullName>
    </alternativeName>
</protein>
<dbReference type="InterPro" id="IPR029028">
    <property type="entry name" value="Alpha/beta_knot_MTases"/>
</dbReference>
<evidence type="ECO:0000256" key="2">
    <source>
        <dbReference type="ARBA" id="ARBA00022603"/>
    </source>
</evidence>
<evidence type="ECO:0000313" key="10">
    <source>
        <dbReference type="Proteomes" id="UP001228113"/>
    </source>
</evidence>
<dbReference type="GO" id="GO:0003723">
    <property type="term" value="F:RNA binding"/>
    <property type="evidence" value="ECO:0007669"/>
    <property type="project" value="InterPro"/>
</dbReference>
<keyword evidence="3 6" id="KW-0808">Transferase</keyword>
<gene>
    <name evidence="9" type="ORF">METESE_21960</name>
</gene>
<dbReference type="EC" id="2.1.1.207" evidence="6"/>
<feature type="domain" description="tRNA/rRNA methyltransferase SpoU type" evidence="8">
    <location>
        <begin position="3"/>
        <end position="143"/>
    </location>
</feature>
<keyword evidence="10" id="KW-1185">Reference proteome</keyword>
<dbReference type="PANTHER" id="PTHR42971">
    <property type="entry name" value="TRNA (CYTIDINE(34)-2'-O)-METHYLTRANSFERASE"/>
    <property type="match status" value="1"/>
</dbReference>
<evidence type="ECO:0000259" key="8">
    <source>
        <dbReference type="Pfam" id="PF00588"/>
    </source>
</evidence>
<dbReference type="AlphaFoldDB" id="A0AA48HFE4"/>
<evidence type="ECO:0000256" key="5">
    <source>
        <dbReference type="ARBA" id="ARBA00022694"/>
    </source>
</evidence>
<dbReference type="SUPFAM" id="SSF75217">
    <property type="entry name" value="alpha/beta knot"/>
    <property type="match status" value="1"/>
</dbReference>
<dbReference type="GO" id="GO:0002130">
    <property type="term" value="P:wobble position ribose methylation"/>
    <property type="evidence" value="ECO:0007669"/>
    <property type="project" value="TreeGrafter"/>
</dbReference>
<keyword evidence="1 6" id="KW-0963">Cytoplasm</keyword>
<evidence type="ECO:0000313" key="9">
    <source>
        <dbReference type="EMBL" id="BDU77238.1"/>
    </source>
</evidence>
<dbReference type="InterPro" id="IPR016914">
    <property type="entry name" value="TrmL"/>
</dbReference>
<dbReference type="PANTHER" id="PTHR42971:SF1">
    <property type="entry name" value="TRNA (CYTIDINE(34)-2'-O)-METHYLTRANSFERASE"/>
    <property type="match status" value="1"/>
</dbReference>
<evidence type="ECO:0000256" key="3">
    <source>
        <dbReference type="ARBA" id="ARBA00022679"/>
    </source>
</evidence>
<dbReference type="InterPro" id="IPR001537">
    <property type="entry name" value="SpoU_MeTrfase"/>
</dbReference>
<feature type="binding site" evidence="6 7">
    <location>
        <position position="122"/>
    </location>
    <ligand>
        <name>S-adenosyl-L-methionine</name>
        <dbReference type="ChEBI" id="CHEBI:59789"/>
    </ligand>
</feature>
<comment type="caution">
    <text evidence="6">Lacks conserved residue(s) required for the propagation of feature annotation.</text>
</comment>
<dbReference type="GO" id="GO:0008175">
    <property type="term" value="F:tRNA methyltransferase activity"/>
    <property type="evidence" value="ECO:0007669"/>
    <property type="project" value="UniProtKB-UniRule"/>
</dbReference>
<proteinExistence type="inferred from homology"/>
<evidence type="ECO:0000256" key="6">
    <source>
        <dbReference type="HAMAP-Rule" id="MF_01885"/>
    </source>
</evidence>
<dbReference type="PIRSF" id="PIRSF029256">
    <property type="entry name" value="SpoU_TrmH_prd"/>
    <property type="match status" value="1"/>
</dbReference>
<dbReference type="Proteomes" id="UP001228113">
    <property type="component" value="Chromosome"/>
</dbReference>
<keyword evidence="5 6" id="KW-0819">tRNA processing</keyword>